<gene>
    <name evidence="2" type="ORF">SCLCIDRAFT_169017</name>
</gene>
<dbReference type="EMBL" id="KN822004">
    <property type="protein sequence ID" value="KIM70761.1"/>
    <property type="molecule type" value="Genomic_DNA"/>
</dbReference>
<evidence type="ECO:0000313" key="3">
    <source>
        <dbReference type="Proteomes" id="UP000053989"/>
    </source>
</evidence>
<keyword evidence="3" id="KW-1185">Reference proteome</keyword>
<reference evidence="2 3" key="1">
    <citation type="submission" date="2014-04" db="EMBL/GenBank/DDBJ databases">
        <authorList>
            <consortium name="DOE Joint Genome Institute"/>
            <person name="Kuo A."/>
            <person name="Kohler A."/>
            <person name="Nagy L.G."/>
            <person name="Floudas D."/>
            <person name="Copeland A."/>
            <person name="Barry K.W."/>
            <person name="Cichocki N."/>
            <person name="Veneault-Fourrey C."/>
            <person name="LaButti K."/>
            <person name="Lindquist E.A."/>
            <person name="Lipzen A."/>
            <person name="Lundell T."/>
            <person name="Morin E."/>
            <person name="Murat C."/>
            <person name="Sun H."/>
            <person name="Tunlid A."/>
            <person name="Henrissat B."/>
            <person name="Grigoriev I.V."/>
            <person name="Hibbett D.S."/>
            <person name="Martin F."/>
            <person name="Nordberg H.P."/>
            <person name="Cantor M.N."/>
            <person name="Hua S.X."/>
        </authorList>
    </citation>
    <scope>NUCLEOTIDE SEQUENCE [LARGE SCALE GENOMIC DNA]</scope>
    <source>
        <strain evidence="2 3">Foug A</strain>
    </source>
</reference>
<dbReference type="Proteomes" id="UP000053989">
    <property type="component" value="Unassembled WGS sequence"/>
</dbReference>
<organism evidence="2 3">
    <name type="scientific">Scleroderma citrinum Foug A</name>
    <dbReference type="NCBI Taxonomy" id="1036808"/>
    <lineage>
        <taxon>Eukaryota</taxon>
        <taxon>Fungi</taxon>
        <taxon>Dikarya</taxon>
        <taxon>Basidiomycota</taxon>
        <taxon>Agaricomycotina</taxon>
        <taxon>Agaricomycetes</taxon>
        <taxon>Agaricomycetidae</taxon>
        <taxon>Boletales</taxon>
        <taxon>Sclerodermatineae</taxon>
        <taxon>Sclerodermataceae</taxon>
        <taxon>Scleroderma</taxon>
    </lineage>
</organism>
<feature type="compositionally biased region" description="Polar residues" evidence="1">
    <location>
        <begin position="1"/>
        <end position="22"/>
    </location>
</feature>
<protein>
    <submittedName>
        <fullName evidence="2">Uncharacterized protein</fullName>
    </submittedName>
</protein>
<reference evidence="3" key="2">
    <citation type="submission" date="2015-01" db="EMBL/GenBank/DDBJ databases">
        <title>Evolutionary Origins and Diversification of the Mycorrhizal Mutualists.</title>
        <authorList>
            <consortium name="DOE Joint Genome Institute"/>
            <consortium name="Mycorrhizal Genomics Consortium"/>
            <person name="Kohler A."/>
            <person name="Kuo A."/>
            <person name="Nagy L.G."/>
            <person name="Floudas D."/>
            <person name="Copeland A."/>
            <person name="Barry K.W."/>
            <person name="Cichocki N."/>
            <person name="Veneault-Fourrey C."/>
            <person name="LaButti K."/>
            <person name="Lindquist E.A."/>
            <person name="Lipzen A."/>
            <person name="Lundell T."/>
            <person name="Morin E."/>
            <person name="Murat C."/>
            <person name="Riley R."/>
            <person name="Ohm R."/>
            <person name="Sun H."/>
            <person name="Tunlid A."/>
            <person name="Henrissat B."/>
            <person name="Grigoriev I.V."/>
            <person name="Hibbett D.S."/>
            <person name="Martin F."/>
        </authorList>
    </citation>
    <scope>NUCLEOTIDE SEQUENCE [LARGE SCALE GENOMIC DNA]</scope>
    <source>
        <strain evidence="3">Foug A</strain>
    </source>
</reference>
<sequence>MESFNGAGTSGWNMSQRNNPNLQRHRDNDESAFKNLHHLITQLTNREPNSSCDTLEEALRLMRDLPAENERIKRQLAMAGRHPAEPYDHGRMGHTAYGQQTGGCQQRRQERRLP</sequence>
<name>A0A0C3ESG1_9AGAM</name>
<proteinExistence type="predicted"/>
<feature type="compositionally biased region" description="Basic and acidic residues" evidence="1">
    <location>
        <begin position="82"/>
        <end position="91"/>
    </location>
</feature>
<evidence type="ECO:0000313" key="2">
    <source>
        <dbReference type="EMBL" id="KIM70761.1"/>
    </source>
</evidence>
<dbReference type="HOGENOM" id="CLU_2122503_0_0_1"/>
<dbReference type="InParanoid" id="A0A0C3ESG1"/>
<dbReference type="AlphaFoldDB" id="A0A0C3ESG1"/>
<feature type="region of interest" description="Disordered" evidence="1">
    <location>
        <begin position="76"/>
        <end position="114"/>
    </location>
</feature>
<feature type="region of interest" description="Disordered" evidence="1">
    <location>
        <begin position="1"/>
        <end position="30"/>
    </location>
</feature>
<evidence type="ECO:0000256" key="1">
    <source>
        <dbReference type="SAM" id="MobiDB-lite"/>
    </source>
</evidence>
<accession>A0A0C3ESG1</accession>
<dbReference type="OrthoDB" id="10280689at2759"/>